<feature type="region of interest" description="Disordered" evidence="2">
    <location>
        <begin position="384"/>
        <end position="475"/>
    </location>
</feature>
<dbReference type="PANTHER" id="PTHR11188:SF135">
    <property type="entry name" value="ARRESTIN DOMAIN CONTAINING 3-LIKE-RELATED"/>
    <property type="match status" value="1"/>
</dbReference>
<evidence type="ECO:0000313" key="4">
    <source>
        <dbReference type="Ensembl" id="ENSKMAP00000006055.1"/>
    </source>
</evidence>
<dbReference type="InterPro" id="IPR011022">
    <property type="entry name" value="Arrestin_C-like"/>
</dbReference>
<organism evidence="4 5">
    <name type="scientific">Kryptolebias marmoratus</name>
    <name type="common">Mangrove killifish</name>
    <name type="synonym">Rivulus marmoratus</name>
    <dbReference type="NCBI Taxonomy" id="37003"/>
    <lineage>
        <taxon>Eukaryota</taxon>
        <taxon>Metazoa</taxon>
        <taxon>Chordata</taxon>
        <taxon>Craniata</taxon>
        <taxon>Vertebrata</taxon>
        <taxon>Euteleostomi</taxon>
        <taxon>Actinopterygii</taxon>
        <taxon>Neopterygii</taxon>
        <taxon>Teleostei</taxon>
        <taxon>Neoteleostei</taxon>
        <taxon>Acanthomorphata</taxon>
        <taxon>Ovalentaria</taxon>
        <taxon>Atherinomorphae</taxon>
        <taxon>Cyprinodontiformes</taxon>
        <taxon>Rivulidae</taxon>
        <taxon>Kryptolebias</taxon>
    </lineage>
</organism>
<dbReference type="Gene3D" id="2.60.40.640">
    <property type="match status" value="2"/>
</dbReference>
<dbReference type="InterPro" id="IPR011021">
    <property type="entry name" value="Arrestin-like_N"/>
</dbReference>
<dbReference type="SUPFAM" id="SSF81296">
    <property type="entry name" value="E set domains"/>
    <property type="match status" value="2"/>
</dbReference>
<dbReference type="PANTHER" id="PTHR11188">
    <property type="entry name" value="ARRESTIN DOMAIN CONTAINING PROTEIN"/>
    <property type="match status" value="1"/>
</dbReference>
<dbReference type="InterPro" id="IPR014756">
    <property type="entry name" value="Ig_E-set"/>
</dbReference>
<dbReference type="Pfam" id="PF00339">
    <property type="entry name" value="Arrestin_N"/>
    <property type="match status" value="1"/>
</dbReference>
<dbReference type="OMA" id="SDMTPKF"/>
<dbReference type="GeneID" id="108242822"/>
<reference evidence="4" key="1">
    <citation type="submission" date="2025-08" db="UniProtKB">
        <authorList>
            <consortium name="Ensembl"/>
        </authorList>
    </citation>
    <scope>IDENTIFICATION</scope>
</reference>
<dbReference type="GO" id="GO:0005886">
    <property type="term" value="C:plasma membrane"/>
    <property type="evidence" value="ECO:0007669"/>
    <property type="project" value="TreeGrafter"/>
</dbReference>
<dbReference type="SMART" id="SM01017">
    <property type="entry name" value="Arrestin_C"/>
    <property type="match status" value="1"/>
</dbReference>
<dbReference type="Ensembl" id="ENSKMAT00000006161.1">
    <property type="protein sequence ID" value="ENSKMAP00000006055.1"/>
    <property type="gene ID" value="ENSKMAG00000004611.1"/>
</dbReference>
<dbReference type="GeneTree" id="ENSGT00940000164012"/>
<accession>A0A3Q2ZSE4</accession>
<dbReference type="KEGG" id="kmr:108242822"/>
<dbReference type="AlphaFoldDB" id="A0A3Q2ZSE4"/>
<protein>
    <submittedName>
        <fullName evidence="4">Arrestin domain-containing protein 3-like</fullName>
    </submittedName>
</protein>
<dbReference type="Proteomes" id="UP000264800">
    <property type="component" value="Unplaced"/>
</dbReference>
<dbReference type="STRING" id="37003.ENSKMAP00000006055"/>
<comment type="similarity">
    <text evidence="1">Belongs to the arrestin family.</text>
</comment>
<dbReference type="OrthoDB" id="7785529at2759"/>
<dbReference type="InterPro" id="IPR014752">
    <property type="entry name" value="Arrestin-like_C"/>
</dbReference>
<proteinExistence type="inferred from homology"/>
<dbReference type="Pfam" id="PF02752">
    <property type="entry name" value="Arrestin_C"/>
    <property type="match status" value="1"/>
</dbReference>
<reference evidence="4" key="2">
    <citation type="submission" date="2025-09" db="UniProtKB">
        <authorList>
            <consortium name="Ensembl"/>
        </authorList>
    </citation>
    <scope>IDENTIFICATION</scope>
</reference>
<evidence type="ECO:0000256" key="2">
    <source>
        <dbReference type="SAM" id="MobiDB-lite"/>
    </source>
</evidence>
<dbReference type="RefSeq" id="XP_017283404.1">
    <property type="nucleotide sequence ID" value="XM_017427915.3"/>
</dbReference>
<feature type="domain" description="Arrestin C-terminal-like" evidence="3">
    <location>
        <begin position="169"/>
        <end position="296"/>
    </location>
</feature>
<dbReference type="GO" id="GO:0005737">
    <property type="term" value="C:cytoplasm"/>
    <property type="evidence" value="ECO:0007669"/>
    <property type="project" value="TreeGrafter"/>
</dbReference>
<dbReference type="GO" id="GO:0015031">
    <property type="term" value="P:protein transport"/>
    <property type="evidence" value="ECO:0007669"/>
    <property type="project" value="TreeGrafter"/>
</dbReference>
<dbReference type="GO" id="GO:0007399">
    <property type="term" value="P:nervous system development"/>
    <property type="evidence" value="ECO:0007669"/>
    <property type="project" value="UniProtKB-ARBA"/>
</dbReference>
<name>A0A3Q2ZSE4_KRYMA</name>
<evidence type="ECO:0000256" key="1">
    <source>
        <dbReference type="ARBA" id="ARBA00005298"/>
    </source>
</evidence>
<feature type="region of interest" description="Disordered" evidence="2">
    <location>
        <begin position="302"/>
        <end position="321"/>
    </location>
</feature>
<keyword evidence="5" id="KW-1185">Reference proteome</keyword>
<sequence>MPAVTNFKVSYDALNEEGTFSEGDVITGAVTLQLSKETKVQKLFVKAKGDANTHWTKKKGDKTYTYSAHKRYFKLKQFLTPEDSEENVLAEGIHVYKFSFPIPMESMPSSFRGAHGKIVYKLEAKLSRSWRMDSTAEEEFTFVSKSLPDVYSLMSPQVGSTNKEMGLFSKGHVQMDVTVNKAIFASGETIEIVANINNSSSRDMTPKFTLMMDVVFHAQGDTKRQSFDVEKVVSQPIKPQTQQEAKCALQIPSNQMPSILNCEIIRAEYKLKVYLDISFAFDPEVLFPLVIALPNLAPGSQTGPGGPYPAHAFGGQSNSDFPPPAVPGALYPAAYQQPGSYGYPSAPPPEYSMNPQVLAGPPGVYPPQPPLMYGGYSNPAPQVPSPYGSPYGSPYSSSSSSALHPPPPPPPVFPPPLAAPPAQPPTSCLSPSAPASNPMPSAPVMDTDFLSQSNDVPPAYSMDVLSSDPEKSDAK</sequence>
<feature type="compositionally biased region" description="Low complexity" evidence="2">
    <location>
        <begin position="385"/>
        <end position="403"/>
    </location>
</feature>
<feature type="compositionally biased region" description="Low complexity" evidence="2">
    <location>
        <begin position="430"/>
        <end position="443"/>
    </location>
</feature>
<dbReference type="InterPro" id="IPR050357">
    <property type="entry name" value="Arrestin_domain-protein"/>
</dbReference>
<evidence type="ECO:0000259" key="3">
    <source>
        <dbReference type="SMART" id="SM01017"/>
    </source>
</evidence>
<evidence type="ECO:0000313" key="5">
    <source>
        <dbReference type="Proteomes" id="UP000264800"/>
    </source>
</evidence>
<feature type="compositionally biased region" description="Pro residues" evidence="2">
    <location>
        <begin position="404"/>
        <end position="424"/>
    </location>
</feature>